<organism evidence="5">
    <name type="scientific">Melampsora larici-populina (strain 98AG31 / pathotype 3-4-7)</name>
    <name type="common">Poplar leaf rust fungus</name>
    <dbReference type="NCBI Taxonomy" id="747676"/>
    <lineage>
        <taxon>Eukaryota</taxon>
        <taxon>Fungi</taxon>
        <taxon>Dikarya</taxon>
        <taxon>Basidiomycota</taxon>
        <taxon>Pucciniomycotina</taxon>
        <taxon>Pucciniomycetes</taxon>
        <taxon>Pucciniales</taxon>
        <taxon>Melampsoraceae</taxon>
        <taxon>Melampsora</taxon>
    </lineage>
</organism>
<gene>
    <name evidence="4" type="ORF">MELLADRAFT_63926</name>
</gene>
<keyword evidence="1" id="KW-0234">DNA repair</keyword>
<dbReference type="EMBL" id="GL883112">
    <property type="protein sequence ID" value="EGG05531.1"/>
    <property type="molecule type" value="Genomic_DNA"/>
</dbReference>
<proteinExistence type="inferred from homology"/>
<comment type="cofactor">
    <cofactor evidence="1">
        <name>Mg(2+)</name>
        <dbReference type="ChEBI" id="CHEBI:18420"/>
    </cofactor>
</comment>
<dbReference type="PANTHER" id="PTHR47642:SF5">
    <property type="entry name" value="ATP-DEPENDENT DNA HELICASE"/>
    <property type="match status" value="1"/>
</dbReference>
<dbReference type="GO" id="GO:0016887">
    <property type="term" value="F:ATP hydrolysis activity"/>
    <property type="evidence" value="ECO:0007669"/>
    <property type="project" value="RHEA"/>
</dbReference>
<evidence type="ECO:0000256" key="2">
    <source>
        <dbReference type="SAM" id="MobiDB-lite"/>
    </source>
</evidence>
<dbReference type="AlphaFoldDB" id="F4RPH7"/>
<feature type="domain" description="DNA helicase Pif1-like DEAD-box helicase" evidence="3">
    <location>
        <begin position="186"/>
        <end position="296"/>
    </location>
</feature>
<dbReference type="KEGG" id="mlr:MELLADRAFT_63926"/>
<keyword evidence="1" id="KW-0067">ATP-binding</keyword>
<dbReference type="Pfam" id="PF05970">
    <property type="entry name" value="PIF1"/>
    <property type="match status" value="1"/>
</dbReference>
<dbReference type="InterPro" id="IPR027417">
    <property type="entry name" value="P-loop_NTPase"/>
</dbReference>
<keyword evidence="1" id="KW-0547">Nucleotide-binding</keyword>
<dbReference type="GO" id="GO:0006281">
    <property type="term" value="P:DNA repair"/>
    <property type="evidence" value="ECO:0007669"/>
    <property type="project" value="UniProtKB-KW"/>
</dbReference>
<protein>
    <recommendedName>
        <fullName evidence="1">ATP-dependent DNA helicase</fullName>
        <ecNumber evidence="1">5.6.2.3</ecNumber>
    </recommendedName>
</protein>
<evidence type="ECO:0000313" key="5">
    <source>
        <dbReference type="Proteomes" id="UP000001072"/>
    </source>
</evidence>
<sequence length="302" mass="32280">MNPLRPSNIQNRTLAPPSANEAVQKRTSGTVSSLQRKWSTPTLNVNHSPPSSQNRIMSSSQPSWQANESEWPPSSPPKPKPKASVNMPYQNPTKSNATHDKPNSSTSSTSKTAIRTKTGFQANSTVMQTIAQRAPNKPKPTAKRDFPWDVGGPNAKKLAGASRVPMSMGTSQLGNPKLSISAKVSLSKEQQAVLDQVLKGESVFFTGSAGTGKSVLLRHIIAALKLNYKSKADAVVVTASTGMAACAIGGTTIHSFAGIGIAIESPDLLVSKVRKNKKAVSRWTRTRVLIIDESKLHIQVAL</sequence>
<comment type="catalytic activity">
    <reaction evidence="1">
        <text>ATP + H2O = ADP + phosphate + H(+)</text>
        <dbReference type="Rhea" id="RHEA:13065"/>
        <dbReference type="ChEBI" id="CHEBI:15377"/>
        <dbReference type="ChEBI" id="CHEBI:15378"/>
        <dbReference type="ChEBI" id="CHEBI:30616"/>
        <dbReference type="ChEBI" id="CHEBI:43474"/>
        <dbReference type="ChEBI" id="CHEBI:456216"/>
        <dbReference type="EC" id="5.6.2.3"/>
    </reaction>
</comment>
<dbReference type="STRING" id="747676.F4RPH7"/>
<dbReference type="InParanoid" id="F4RPH7"/>
<dbReference type="eggNOG" id="KOG0987">
    <property type="taxonomic scope" value="Eukaryota"/>
</dbReference>
<dbReference type="GO" id="GO:0043139">
    <property type="term" value="F:5'-3' DNA helicase activity"/>
    <property type="evidence" value="ECO:0007669"/>
    <property type="project" value="UniProtKB-EC"/>
</dbReference>
<dbReference type="GO" id="GO:0005524">
    <property type="term" value="F:ATP binding"/>
    <property type="evidence" value="ECO:0007669"/>
    <property type="project" value="UniProtKB-KW"/>
</dbReference>
<keyword evidence="1" id="KW-0227">DNA damage</keyword>
<feature type="region of interest" description="Disordered" evidence="2">
    <location>
        <begin position="1"/>
        <end position="116"/>
    </location>
</feature>
<feature type="compositionally biased region" description="Polar residues" evidence="2">
    <location>
        <begin position="87"/>
        <end position="96"/>
    </location>
</feature>
<keyword evidence="1" id="KW-0347">Helicase</keyword>
<dbReference type="InterPro" id="IPR010285">
    <property type="entry name" value="DNA_helicase_pif1-like_DEAD"/>
</dbReference>
<dbReference type="OrthoDB" id="2499199at2759"/>
<evidence type="ECO:0000259" key="3">
    <source>
        <dbReference type="Pfam" id="PF05970"/>
    </source>
</evidence>
<feature type="compositionally biased region" description="Polar residues" evidence="2">
    <location>
        <begin position="25"/>
        <end position="68"/>
    </location>
</feature>
<dbReference type="VEuPathDB" id="FungiDB:MELLADRAFT_63926"/>
<comment type="similarity">
    <text evidence="1">Belongs to the helicase family.</text>
</comment>
<dbReference type="RefSeq" id="XP_007411020.1">
    <property type="nucleotide sequence ID" value="XM_007410958.1"/>
</dbReference>
<feature type="compositionally biased region" description="Polar residues" evidence="2">
    <location>
        <begin position="1"/>
        <end position="13"/>
    </location>
</feature>
<dbReference type="InterPro" id="IPR051055">
    <property type="entry name" value="PIF1_helicase"/>
</dbReference>
<keyword evidence="5" id="KW-1185">Reference proteome</keyword>
<dbReference type="Gene3D" id="3.40.50.300">
    <property type="entry name" value="P-loop containing nucleotide triphosphate hydrolases"/>
    <property type="match status" value="1"/>
</dbReference>
<keyword evidence="1" id="KW-0233">DNA recombination</keyword>
<dbReference type="GO" id="GO:0000723">
    <property type="term" value="P:telomere maintenance"/>
    <property type="evidence" value="ECO:0007669"/>
    <property type="project" value="InterPro"/>
</dbReference>
<dbReference type="GeneID" id="18930173"/>
<dbReference type="PANTHER" id="PTHR47642">
    <property type="entry name" value="ATP-DEPENDENT DNA HELICASE"/>
    <property type="match status" value="1"/>
</dbReference>
<accession>F4RPH7</accession>
<keyword evidence="1" id="KW-0378">Hydrolase</keyword>
<dbReference type="EC" id="5.6.2.3" evidence="1"/>
<name>F4RPH7_MELLP</name>
<dbReference type="Proteomes" id="UP000001072">
    <property type="component" value="Unassembled WGS sequence"/>
</dbReference>
<evidence type="ECO:0000313" key="4">
    <source>
        <dbReference type="EMBL" id="EGG05531.1"/>
    </source>
</evidence>
<dbReference type="HOGENOM" id="CLU_921608_0_0_1"/>
<feature type="compositionally biased region" description="Low complexity" evidence="2">
    <location>
        <begin position="104"/>
        <end position="116"/>
    </location>
</feature>
<dbReference type="GO" id="GO:0006310">
    <property type="term" value="P:DNA recombination"/>
    <property type="evidence" value="ECO:0007669"/>
    <property type="project" value="UniProtKB-KW"/>
</dbReference>
<evidence type="ECO:0000256" key="1">
    <source>
        <dbReference type="RuleBase" id="RU363044"/>
    </source>
</evidence>
<dbReference type="SUPFAM" id="SSF52540">
    <property type="entry name" value="P-loop containing nucleoside triphosphate hydrolases"/>
    <property type="match status" value="1"/>
</dbReference>
<reference evidence="5" key="1">
    <citation type="journal article" date="2011" name="Proc. Natl. Acad. Sci. U.S.A.">
        <title>Obligate biotrophy features unraveled by the genomic analysis of rust fungi.</title>
        <authorList>
            <person name="Duplessis S."/>
            <person name="Cuomo C.A."/>
            <person name="Lin Y.-C."/>
            <person name="Aerts A."/>
            <person name="Tisserant E."/>
            <person name="Veneault-Fourrey C."/>
            <person name="Joly D.L."/>
            <person name="Hacquard S."/>
            <person name="Amselem J."/>
            <person name="Cantarel B.L."/>
            <person name="Chiu R."/>
            <person name="Coutinho P.M."/>
            <person name="Feau N."/>
            <person name="Field M."/>
            <person name="Frey P."/>
            <person name="Gelhaye E."/>
            <person name="Goldberg J."/>
            <person name="Grabherr M.G."/>
            <person name="Kodira C.D."/>
            <person name="Kohler A."/>
            <person name="Kuees U."/>
            <person name="Lindquist E.A."/>
            <person name="Lucas S.M."/>
            <person name="Mago R."/>
            <person name="Mauceli E."/>
            <person name="Morin E."/>
            <person name="Murat C."/>
            <person name="Pangilinan J.L."/>
            <person name="Park R."/>
            <person name="Pearson M."/>
            <person name="Quesneville H."/>
            <person name="Rouhier N."/>
            <person name="Sakthikumar S."/>
            <person name="Salamov A.A."/>
            <person name="Schmutz J."/>
            <person name="Selles B."/>
            <person name="Shapiro H."/>
            <person name="Tanguay P."/>
            <person name="Tuskan G.A."/>
            <person name="Henrissat B."/>
            <person name="Van de Peer Y."/>
            <person name="Rouze P."/>
            <person name="Ellis J.G."/>
            <person name="Dodds P.N."/>
            <person name="Schein J.E."/>
            <person name="Zhong S."/>
            <person name="Hamelin R.C."/>
            <person name="Grigoriev I.V."/>
            <person name="Szabo L.J."/>
            <person name="Martin F."/>
        </authorList>
    </citation>
    <scope>NUCLEOTIDE SEQUENCE [LARGE SCALE GENOMIC DNA]</scope>
    <source>
        <strain evidence="5">98AG31 / pathotype 3-4-7</strain>
    </source>
</reference>